<protein>
    <submittedName>
        <fullName evidence="1">SaV-like</fullName>
    </submittedName>
</protein>
<evidence type="ECO:0000313" key="2">
    <source>
        <dbReference type="EMBL" id="CAB4182555.1"/>
    </source>
</evidence>
<dbReference type="EMBL" id="LR798386">
    <property type="protein sequence ID" value="CAB5228253.1"/>
    <property type="molecule type" value="Genomic_DNA"/>
</dbReference>
<dbReference type="InterPro" id="IPR021739">
    <property type="entry name" value="SaV-like"/>
</dbReference>
<evidence type="ECO:0000313" key="1">
    <source>
        <dbReference type="EMBL" id="CAB4170044.1"/>
    </source>
</evidence>
<organism evidence="1">
    <name type="scientific">uncultured Caudovirales phage</name>
    <dbReference type="NCBI Taxonomy" id="2100421"/>
    <lineage>
        <taxon>Viruses</taxon>
        <taxon>Duplodnaviria</taxon>
        <taxon>Heunggongvirae</taxon>
        <taxon>Uroviricota</taxon>
        <taxon>Caudoviricetes</taxon>
        <taxon>Peduoviridae</taxon>
        <taxon>Maltschvirus</taxon>
        <taxon>Maltschvirus maltsch</taxon>
    </lineage>
</organism>
<reference evidence="1" key="1">
    <citation type="submission" date="2020-05" db="EMBL/GenBank/DDBJ databases">
        <authorList>
            <person name="Chiriac C."/>
            <person name="Salcher M."/>
            <person name="Ghai R."/>
            <person name="Kavagutti S V."/>
        </authorList>
    </citation>
    <scope>NUCLEOTIDE SEQUENCE</scope>
</reference>
<sequence>MDTPKFKVGDKVRRLPQDQCYLWTFGDTICTVTAVEALYPNGYSVILDDLNFSWDDWRFELVEDAPKANDIINQPDHYTTGKVEVIDYIMQVCAGYPGEQAPLVGNVIKYLSRAPFKGSKDKDLEKAQWYLNKLVATL</sequence>
<gene>
    <name evidence="2" type="ORF">UFOVP1087_11</name>
    <name evidence="3" type="ORF">UFOVP1534_35</name>
    <name evidence="1" type="ORF">UFOVP910_26</name>
</gene>
<name>A0A6J5PR78_9CAUD</name>
<evidence type="ECO:0000313" key="3">
    <source>
        <dbReference type="EMBL" id="CAB5228253.1"/>
    </source>
</evidence>
<dbReference type="EMBL" id="LR796849">
    <property type="protein sequence ID" value="CAB4170044.1"/>
    <property type="molecule type" value="Genomic_DNA"/>
</dbReference>
<accession>A0A6J5PR78</accession>
<dbReference type="Pfam" id="PF11753">
    <property type="entry name" value="DUF3310"/>
    <property type="match status" value="1"/>
</dbReference>
<dbReference type="EMBL" id="LR797040">
    <property type="protein sequence ID" value="CAB4182555.1"/>
    <property type="molecule type" value="Genomic_DNA"/>
</dbReference>
<proteinExistence type="predicted"/>